<keyword evidence="7" id="KW-1185">Reference proteome</keyword>
<organism evidence="6 7">
    <name type="scientific">Dendrobium chrysotoxum</name>
    <name type="common">Orchid</name>
    <dbReference type="NCBI Taxonomy" id="161865"/>
    <lineage>
        <taxon>Eukaryota</taxon>
        <taxon>Viridiplantae</taxon>
        <taxon>Streptophyta</taxon>
        <taxon>Embryophyta</taxon>
        <taxon>Tracheophyta</taxon>
        <taxon>Spermatophyta</taxon>
        <taxon>Magnoliopsida</taxon>
        <taxon>Liliopsida</taxon>
        <taxon>Asparagales</taxon>
        <taxon>Orchidaceae</taxon>
        <taxon>Epidendroideae</taxon>
        <taxon>Malaxideae</taxon>
        <taxon>Dendrobiinae</taxon>
        <taxon>Dendrobium</taxon>
    </lineage>
</organism>
<evidence type="ECO:0000313" key="7">
    <source>
        <dbReference type="Proteomes" id="UP000775213"/>
    </source>
</evidence>
<gene>
    <name evidence="6" type="ORF">IEQ34_021498</name>
</gene>
<dbReference type="Pfam" id="PF01397">
    <property type="entry name" value="Terpene_synth"/>
    <property type="match status" value="1"/>
</dbReference>
<dbReference type="InterPro" id="IPR050148">
    <property type="entry name" value="Terpene_synthase-like"/>
</dbReference>
<dbReference type="GO" id="GO:0010333">
    <property type="term" value="F:terpene synthase activity"/>
    <property type="evidence" value="ECO:0007669"/>
    <property type="project" value="InterPro"/>
</dbReference>
<dbReference type="InterPro" id="IPR008949">
    <property type="entry name" value="Isoprenoid_synthase_dom_sf"/>
</dbReference>
<evidence type="ECO:0000256" key="3">
    <source>
        <dbReference type="ARBA" id="ARBA00022842"/>
    </source>
</evidence>
<evidence type="ECO:0000256" key="1">
    <source>
        <dbReference type="ARBA" id="ARBA00001946"/>
    </source>
</evidence>
<dbReference type="InterPro" id="IPR008930">
    <property type="entry name" value="Terpenoid_cyclase/PrenylTrfase"/>
</dbReference>
<dbReference type="Gene3D" id="1.50.10.130">
    <property type="entry name" value="Terpene synthase, N-terminal domain"/>
    <property type="match status" value="2"/>
</dbReference>
<dbReference type="PANTHER" id="PTHR31225">
    <property type="entry name" value="OS04G0344100 PROTEIN-RELATED"/>
    <property type="match status" value="1"/>
</dbReference>
<dbReference type="FunFam" id="1.10.600.10:FF:000007">
    <property type="entry name" value="Isoprene synthase, chloroplastic"/>
    <property type="match status" value="1"/>
</dbReference>
<sequence length="778" mass="91888">MNHLKYHDRSLLSPQLFKQIEHAFELPLHWRMSRLHTRWFIDAFERQKNFNPTLLEFAKLDFNMVQSIYKTELQELSRWWRKLNVFRGELNFAKDRLADLCKAYFIEAMWCHNGYTPILDEYLDNAWLPYQEFKSKEEMFRNQFNLIYQGQHNVSTNMEMDMESTIVKLGSESFLPLLNFPSSPPYLILQQIMAGFHPIRYLSNATATSSSARRINFHHIHCLSTASATSSSPARRTANYKPTIWDDSYIQSLPIDFMEEKYIYQREKLKEEVRFLINQQHSFTKQLELVDTLCQLGLGYHFDAEIKNLLSSISSLTKNINNLIENNNLHDFALLFRLVREHDIHNASILRLDDLISCFKKEEESFNISNQLDVKGMINLYEASFLAMEGEDELDEAGKFAMKHLKYHDRSLLSPQLVEQIEHALELPLHWRMSRLHTRWFIDAYGRQKNFNPTLLEFAKLDFNMVQSIYKTELQELSRWWRNLNVLHGELNFVRDRLVENYLWAIGFAFQPELWRSRKAITKIISLITTIDDIYDIYGTLDELKLFTNSIEEWNIAATQHLPDYMKKCLTALFNTINDIASSFSKEKELDILPCLKRMWDDLCKAYFIEAMWYHNGYTPTLDEYLDNAWVSISGTCALTTAYCLSDDLTSEAIKSLEFYPPIVRYSCMLFRLYDDLGTCTTEIQRGDVPKSIQCYMKEKNVSETTARDYIKCLISIYWKKLNKEHTVSSKYVESFRKVLVDIPRTAQCFYQYRDGYGEQDHETREQIISIIIKPISL</sequence>
<dbReference type="GO" id="GO:0000287">
    <property type="term" value="F:magnesium ion binding"/>
    <property type="evidence" value="ECO:0007669"/>
    <property type="project" value="InterPro"/>
</dbReference>
<keyword evidence="3" id="KW-0460">Magnesium</keyword>
<dbReference type="SUPFAM" id="SSF48576">
    <property type="entry name" value="Terpenoid synthases"/>
    <property type="match status" value="2"/>
</dbReference>
<evidence type="ECO:0000259" key="5">
    <source>
        <dbReference type="Pfam" id="PF03936"/>
    </source>
</evidence>
<dbReference type="InterPro" id="IPR001906">
    <property type="entry name" value="Terpene_synth_N"/>
</dbReference>
<dbReference type="InterPro" id="IPR036965">
    <property type="entry name" value="Terpene_synth_N_sf"/>
</dbReference>
<accession>A0AAV7G387</accession>
<feature type="domain" description="Terpene synthase metal-binding" evidence="5">
    <location>
        <begin position="69"/>
        <end position="128"/>
    </location>
</feature>
<dbReference type="Proteomes" id="UP000775213">
    <property type="component" value="Unassembled WGS sequence"/>
</dbReference>
<evidence type="ECO:0000256" key="2">
    <source>
        <dbReference type="ARBA" id="ARBA00022723"/>
    </source>
</evidence>
<dbReference type="Gene3D" id="1.10.600.10">
    <property type="entry name" value="Farnesyl Diphosphate Synthase"/>
    <property type="match status" value="3"/>
</dbReference>
<dbReference type="AlphaFoldDB" id="A0AAV7G387"/>
<dbReference type="SFLD" id="SFLDS00005">
    <property type="entry name" value="Isoprenoid_Synthase_Type_I"/>
    <property type="match status" value="1"/>
</dbReference>
<keyword evidence="2" id="KW-0479">Metal-binding</keyword>
<dbReference type="SUPFAM" id="SSF48239">
    <property type="entry name" value="Terpenoid cyclases/Protein prenyltransferases"/>
    <property type="match status" value="2"/>
</dbReference>
<dbReference type="CDD" id="cd00684">
    <property type="entry name" value="Terpene_cyclase_plant_C1"/>
    <property type="match status" value="1"/>
</dbReference>
<dbReference type="EMBL" id="JAGFBR010000018">
    <property type="protein sequence ID" value="KAH0450806.1"/>
    <property type="molecule type" value="Genomic_DNA"/>
</dbReference>
<dbReference type="InterPro" id="IPR005630">
    <property type="entry name" value="Terpene_synthase_metal-bd"/>
</dbReference>
<feature type="domain" description="Terpene synthase N-terminal" evidence="4">
    <location>
        <begin position="244"/>
        <end position="425"/>
    </location>
</feature>
<dbReference type="InterPro" id="IPR044814">
    <property type="entry name" value="Terpene_cyclase_plant_C1"/>
</dbReference>
<protein>
    <submittedName>
        <fullName evidence="6">Uncharacterized protein</fullName>
    </submittedName>
</protein>
<comment type="cofactor">
    <cofactor evidence="1">
        <name>Mg(2+)</name>
        <dbReference type="ChEBI" id="CHEBI:18420"/>
    </cofactor>
</comment>
<dbReference type="GO" id="GO:0016102">
    <property type="term" value="P:diterpenoid biosynthetic process"/>
    <property type="evidence" value="ECO:0007669"/>
    <property type="project" value="InterPro"/>
</dbReference>
<reference evidence="6 7" key="1">
    <citation type="journal article" date="2021" name="Hortic Res">
        <title>Chromosome-scale assembly of the Dendrobium chrysotoxum genome enhances the understanding of orchid evolution.</title>
        <authorList>
            <person name="Zhang Y."/>
            <person name="Zhang G.Q."/>
            <person name="Zhang D."/>
            <person name="Liu X.D."/>
            <person name="Xu X.Y."/>
            <person name="Sun W.H."/>
            <person name="Yu X."/>
            <person name="Zhu X."/>
            <person name="Wang Z.W."/>
            <person name="Zhao X."/>
            <person name="Zhong W.Y."/>
            <person name="Chen H."/>
            <person name="Yin W.L."/>
            <person name="Huang T."/>
            <person name="Niu S.C."/>
            <person name="Liu Z.J."/>
        </authorList>
    </citation>
    <scope>NUCLEOTIDE SEQUENCE [LARGE SCALE GENOMIC DNA]</scope>
    <source>
        <strain evidence="6">Lindl</strain>
    </source>
</reference>
<dbReference type="PANTHER" id="PTHR31225:SF252">
    <property type="entry name" value="TERPENE SYNTHASE 12-RELATED"/>
    <property type="match status" value="1"/>
</dbReference>
<evidence type="ECO:0000259" key="4">
    <source>
        <dbReference type="Pfam" id="PF01397"/>
    </source>
</evidence>
<proteinExistence type="predicted"/>
<comment type="caution">
    <text evidence="6">The sequence shown here is derived from an EMBL/GenBank/DDBJ whole genome shotgun (WGS) entry which is preliminary data.</text>
</comment>
<evidence type="ECO:0000313" key="6">
    <source>
        <dbReference type="EMBL" id="KAH0450806.1"/>
    </source>
</evidence>
<dbReference type="SFLD" id="SFLDG01019">
    <property type="entry name" value="Terpene_Cyclase_Like_1_C_Termi"/>
    <property type="match status" value="1"/>
</dbReference>
<feature type="domain" description="Terpene synthase metal-binding" evidence="5">
    <location>
        <begin position="488"/>
        <end position="721"/>
    </location>
</feature>
<dbReference type="InterPro" id="IPR034741">
    <property type="entry name" value="Terpene_cyclase-like_1_C"/>
</dbReference>
<name>A0AAV7G387_DENCH</name>
<dbReference type="Pfam" id="PF03936">
    <property type="entry name" value="Terpene_synth_C"/>
    <property type="match status" value="2"/>
</dbReference>